<proteinExistence type="predicted"/>
<dbReference type="AlphaFoldDB" id="A0AAE1UYA7"/>
<dbReference type="EMBL" id="JAVYJV010000017">
    <property type="protein sequence ID" value="KAK4349568.1"/>
    <property type="molecule type" value="Genomic_DNA"/>
</dbReference>
<protein>
    <submittedName>
        <fullName evidence="1">Uncharacterized protein</fullName>
    </submittedName>
</protein>
<accession>A0AAE1UYA7</accession>
<gene>
    <name evidence="1" type="ORF">RND71_032323</name>
</gene>
<evidence type="ECO:0000313" key="1">
    <source>
        <dbReference type="EMBL" id="KAK4349568.1"/>
    </source>
</evidence>
<dbReference type="Proteomes" id="UP001291623">
    <property type="component" value="Unassembled WGS sequence"/>
</dbReference>
<comment type="caution">
    <text evidence="1">The sequence shown here is derived from an EMBL/GenBank/DDBJ whole genome shotgun (WGS) entry which is preliminary data.</text>
</comment>
<organism evidence="1 2">
    <name type="scientific">Anisodus tanguticus</name>
    <dbReference type="NCBI Taxonomy" id="243964"/>
    <lineage>
        <taxon>Eukaryota</taxon>
        <taxon>Viridiplantae</taxon>
        <taxon>Streptophyta</taxon>
        <taxon>Embryophyta</taxon>
        <taxon>Tracheophyta</taxon>
        <taxon>Spermatophyta</taxon>
        <taxon>Magnoliopsida</taxon>
        <taxon>eudicotyledons</taxon>
        <taxon>Gunneridae</taxon>
        <taxon>Pentapetalae</taxon>
        <taxon>asterids</taxon>
        <taxon>lamiids</taxon>
        <taxon>Solanales</taxon>
        <taxon>Solanaceae</taxon>
        <taxon>Solanoideae</taxon>
        <taxon>Hyoscyameae</taxon>
        <taxon>Anisodus</taxon>
    </lineage>
</organism>
<keyword evidence="2" id="KW-1185">Reference proteome</keyword>
<evidence type="ECO:0000313" key="2">
    <source>
        <dbReference type="Proteomes" id="UP001291623"/>
    </source>
</evidence>
<reference evidence="1" key="1">
    <citation type="submission" date="2023-12" db="EMBL/GenBank/DDBJ databases">
        <title>Genome assembly of Anisodus tanguticus.</title>
        <authorList>
            <person name="Wang Y.-J."/>
        </authorList>
    </citation>
    <scope>NUCLEOTIDE SEQUENCE</scope>
    <source>
        <strain evidence="1">KB-2021</strain>
        <tissue evidence="1">Leaf</tissue>
    </source>
</reference>
<sequence>MRRFLRSCNGSSTIQQRRVRGFLRSCNEVEKMVFIMSINELDSTTQHLSTKRTLEEWNEVAQSLSSLWHVDHTFTKWNLGNVSIDACPFYKDVYKFSSKENGLVGHCWATAESPLLPVQSTAEIIELRRILTPNFISIEEASSHSELEDGSYCLRGSDRCSSSMIDLFKLSTFNIKFGQVSFLFLRNVRQMRNDNYLKSLPLNINVRDLMF</sequence>
<name>A0AAE1UYA7_9SOLA</name>